<protein>
    <submittedName>
        <fullName evidence="1">SDR family NAD(P)-dependent oxidoreductase</fullName>
    </submittedName>
</protein>
<dbReference type="Pfam" id="PF00106">
    <property type="entry name" value="adh_short"/>
    <property type="match status" value="1"/>
</dbReference>
<dbReference type="InterPro" id="IPR002347">
    <property type="entry name" value="SDR_fam"/>
</dbReference>
<sequence length="231" mass="24761">MGTAIIIGAGEGLSASLARKLHLRGHTIVLAARNIEKLDDLQKETNAFLVACDAADTNDMEKVFAAADALGEPLDIAVYNPSARVRGGITELDPEAVKSAILITSYGAFLMAQQAAKRMIPQANGAILLTGASAGVKGYPNSSTFAMGKFALRGLAQSLARELHPQGIHIGHFVIDGGIRSTARPERIDAPDNPDSMLDPEAIADSYLHLLDQPRSSWSWEMEVRPWVETF</sequence>
<dbReference type="EMBL" id="CP098747">
    <property type="protein sequence ID" value="USG62584.1"/>
    <property type="molecule type" value="Genomic_DNA"/>
</dbReference>
<organism evidence="1 2">
    <name type="scientific">Sneathiella marina</name>
    <dbReference type="NCBI Taxonomy" id="2950108"/>
    <lineage>
        <taxon>Bacteria</taxon>
        <taxon>Pseudomonadati</taxon>
        <taxon>Pseudomonadota</taxon>
        <taxon>Alphaproteobacteria</taxon>
        <taxon>Sneathiellales</taxon>
        <taxon>Sneathiellaceae</taxon>
        <taxon>Sneathiella</taxon>
    </lineage>
</organism>
<dbReference type="PANTHER" id="PTHR43431">
    <property type="entry name" value="OXIDOREDUCTASE, SHORT CHAIN DEHYDROGENASE/REDUCTASE FAMILY (AFU_ORTHOLOGUE AFUA_5G14000)"/>
    <property type="match status" value="1"/>
</dbReference>
<dbReference type="InterPro" id="IPR036291">
    <property type="entry name" value="NAD(P)-bd_dom_sf"/>
</dbReference>
<dbReference type="Gene3D" id="3.40.50.720">
    <property type="entry name" value="NAD(P)-binding Rossmann-like Domain"/>
    <property type="match status" value="1"/>
</dbReference>
<dbReference type="RefSeq" id="WP_251936481.1">
    <property type="nucleotide sequence ID" value="NZ_CP098747.1"/>
</dbReference>
<dbReference type="PRINTS" id="PR00081">
    <property type="entry name" value="GDHRDH"/>
</dbReference>
<dbReference type="Proteomes" id="UP001056291">
    <property type="component" value="Chromosome"/>
</dbReference>
<reference evidence="1" key="1">
    <citation type="submission" date="2022-06" db="EMBL/GenBank/DDBJ databases">
        <title>Sneathiella actinostolidae sp. nov., isolated from a sea anemonein the Western Pacific Ocean.</title>
        <authorList>
            <person name="Wei M.J."/>
        </authorList>
    </citation>
    <scope>NUCLEOTIDE SEQUENCE</scope>
    <source>
        <strain evidence="1">PHK-P5</strain>
    </source>
</reference>
<accession>A0ABY4WBE8</accession>
<name>A0ABY4WBE8_9PROT</name>
<proteinExistence type="predicted"/>
<gene>
    <name evidence="1" type="ORF">NBZ79_06295</name>
</gene>
<dbReference type="PANTHER" id="PTHR43431:SF7">
    <property type="entry name" value="OXIDOREDUCTASE, SHORT CHAIN DEHYDROGENASE_REDUCTASE FAMILY (AFU_ORTHOLOGUE AFUA_5G14000)"/>
    <property type="match status" value="1"/>
</dbReference>
<evidence type="ECO:0000313" key="2">
    <source>
        <dbReference type="Proteomes" id="UP001056291"/>
    </source>
</evidence>
<dbReference type="SUPFAM" id="SSF51735">
    <property type="entry name" value="NAD(P)-binding Rossmann-fold domains"/>
    <property type="match status" value="1"/>
</dbReference>
<keyword evidence="2" id="KW-1185">Reference proteome</keyword>
<evidence type="ECO:0000313" key="1">
    <source>
        <dbReference type="EMBL" id="USG62584.1"/>
    </source>
</evidence>